<dbReference type="Gene3D" id="3.40.50.10310">
    <property type="entry name" value="Creatininase"/>
    <property type="match status" value="1"/>
</dbReference>
<dbReference type="RefSeq" id="WP_181313647.1">
    <property type="nucleotide sequence ID" value="NZ_PYAT01000007.1"/>
</dbReference>
<evidence type="ECO:0000313" key="6">
    <source>
        <dbReference type="EMBL" id="PSL36203.1"/>
    </source>
</evidence>
<sequence>MKNVWLQENKWQDVEGYLKTKKTILVPFGSVEQHAHHLPLGTDSFLAQKVAEDVGRSTNTLVAPPVWTGWAPHHMAYPGTITLRPETLTAVAEDTLQSLIYHGFEKILIVNGHREANLPPLKIAMTRLRNKTGAFIAIVDAFYFNAEAGKRLRKSAPGGIGHAEELEASHMFYLYPELCDPAKTATNIADKHPFLQHDPYAEGDRVLTASDVAGYREATNGIGLMGDAAPSDAVTGEAYHKAFLENLTELIRYCEEEVKVNVRKPDIPL</sequence>
<comment type="cofactor">
    <cofactor evidence="1">
        <name>Zn(2+)</name>
        <dbReference type="ChEBI" id="CHEBI:29105"/>
    </cofactor>
</comment>
<dbReference type="InterPro" id="IPR024087">
    <property type="entry name" value="Creatininase-like_sf"/>
</dbReference>
<evidence type="ECO:0000256" key="2">
    <source>
        <dbReference type="ARBA" id="ARBA00022723"/>
    </source>
</evidence>
<accession>A0A2P8GQG2</accession>
<keyword evidence="4" id="KW-0862">Zinc</keyword>
<keyword evidence="7" id="KW-1185">Reference proteome</keyword>
<dbReference type="PANTHER" id="PTHR35005:SF1">
    <property type="entry name" value="2-AMINO-5-FORMYLAMINO-6-RIBOSYLAMINOPYRIMIDIN-4(3H)-ONE 5'-MONOPHOSPHATE DEFORMYLASE"/>
    <property type="match status" value="1"/>
</dbReference>
<evidence type="ECO:0000256" key="4">
    <source>
        <dbReference type="ARBA" id="ARBA00022833"/>
    </source>
</evidence>
<evidence type="ECO:0000256" key="3">
    <source>
        <dbReference type="ARBA" id="ARBA00022801"/>
    </source>
</evidence>
<name>A0A2P8GQG2_9BACL</name>
<dbReference type="AlphaFoldDB" id="A0A2P8GQG2"/>
<keyword evidence="3 6" id="KW-0378">Hydrolase</keyword>
<organism evidence="6 7">
    <name type="scientific">Planomicrobium soli</name>
    <dbReference type="NCBI Taxonomy" id="1176648"/>
    <lineage>
        <taxon>Bacteria</taxon>
        <taxon>Bacillati</taxon>
        <taxon>Bacillota</taxon>
        <taxon>Bacilli</taxon>
        <taxon>Bacillales</taxon>
        <taxon>Caryophanaceae</taxon>
        <taxon>Planomicrobium</taxon>
    </lineage>
</organism>
<dbReference type="GO" id="GO:0016811">
    <property type="term" value="F:hydrolase activity, acting on carbon-nitrogen (but not peptide) bonds, in linear amides"/>
    <property type="evidence" value="ECO:0007669"/>
    <property type="project" value="TreeGrafter"/>
</dbReference>
<protein>
    <submittedName>
        <fullName evidence="6">Creatinine amidohydrolase</fullName>
    </submittedName>
</protein>
<dbReference type="GO" id="GO:0046872">
    <property type="term" value="F:metal ion binding"/>
    <property type="evidence" value="ECO:0007669"/>
    <property type="project" value="UniProtKB-KW"/>
</dbReference>
<evidence type="ECO:0000256" key="5">
    <source>
        <dbReference type="ARBA" id="ARBA00024029"/>
    </source>
</evidence>
<keyword evidence="2" id="KW-0479">Metal-binding</keyword>
<comment type="caution">
    <text evidence="6">The sequence shown here is derived from an EMBL/GenBank/DDBJ whole genome shotgun (WGS) entry which is preliminary data.</text>
</comment>
<evidence type="ECO:0000313" key="7">
    <source>
        <dbReference type="Proteomes" id="UP000242682"/>
    </source>
</evidence>
<dbReference type="EMBL" id="PYAT01000007">
    <property type="protein sequence ID" value="PSL36203.1"/>
    <property type="molecule type" value="Genomic_DNA"/>
</dbReference>
<gene>
    <name evidence="6" type="ORF">B0H99_10724</name>
</gene>
<comment type="similarity">
    <text evidence="5">Belongs to the creatininase superfamily.</text>
</comment>
<dbReference type="GO" id="GO:0009231">
    <property type="term" value="P:riboflavin biosynthetic process"/>
    <property type="evidence" value="ECO:0007669"/>
    <property type="project" value="TreeGrafter"/>
</dbReference>
<dbReference type="SUPFAM" id="SSF102215">
    <property type="entry name" value="Creatininase"/>
    <property type="match status" value="1"/>
</dbReference>
<dbReference type="Proteomes" id="UP000242682">
    <property type="component" value="Unassembled WGS sequence"/>
</dbReference>
<evidence type="ECO:0000256" key="1">
    <source>
        <dbReference type="ARBA" id="ARBA00001947"/>
    </source>
</evidence>
<dbReference type="InterPro" id="IPR003785">
    <property type="entry name" value="Creatininase/forma_Hydrolase"/>
</dbReference>
<dbReference type="PANTHER" id="PTHR35005">
    <property type="entry name" value="3-DEHYDRO-SCYLLO-INOSOSE HYDROLASE"/>
    <property type="match status" value="1"/>
</dbReference>
<proteinExistence type="inferred from homology"/>
<dbReference type="Pfam" id="PF02633">
    <property type="entry name" value="Creatininase"/>
    <property type="match status" value="1"/>
</dbReference>
<reference evidence="6 7" key="1">
    <citation type="submission" date="2018-03" db="EMBL/GenBank/DDBJ databases">
        <title>Genomic Encyclopedia of Type Strains, Phase III (KMG-III): the genomes of soil and plant-associated and newly described type strains.</title>
        <authorList>
            <person name="Whitman W."/>
        </authorList>
    </citation>
    <scope>NUCLEOTIDE SEQUENCE [LARGE SCALE GENOMIC DNA]</scope>
    <source>
        <strain evidence="6 7">CGMCC 1.12259</strain>
    </source>
</reference>